<reference evidence="3" key="1">
    <citation type="submission" date="2020-09" db="EMBL/GenBank/DDBJ databases">
        <title>Draft Genome Sequence of Paenibacillus sp. WST5.</title>
        <authorList>
            <person name="Bao Z."/>
        </authorList>
    </citation>
    <scope>NUCLEOTIDE SEQUENCE</scope>
    <source>
        <strain evidence="3">WST5</strain>
    </source>
</reference>
<evidence type="ECO:0000259" key="2">
    <source>
        <dbReference type="Pfam" id="PF20434"/>
    </source>
</evidence>
<dbReference type="AlphaFoldDB" id="A0A926KLT0"/>
<comment type="caution">
    <text evidence="3">The sequence shown here is derived from an EMBL/GenBank/DDBJ whole genome shotgun (WGS) entry which is preliminary data.</text>
</comment>
<evidence type="ECO:0000313" key="3">
    <source>
        <dbReference type="EMBL" id="MBD0380025.1"/>
    </source>
</evidence>
<dbReference type="InterPro" id="IPR050300">
    <property type="entry name" value="GDXG_lipolytic_enzyme"/>
</dbReference>
<dbReference type="Pfam" id="PF20434">
    <property type="entry name" value="BD-FAE"/>
    <property type="match status" value="1"/>
</dbReference>
<feature type="domain" description="BD-FAE-like" evidence="2">
    <location>
        <begin position="35"/>
        <end position="224"/>
    </location>
</feature>
<dbReference type="Gene3D" id="3.40.50.1820">
    <property type="entry name" value="alpha/beta hydrolase"/>
    <property type="match status" value="1"/>
</dbReference>
<dbReference type="PANTHER" id="PTHR48081:SF6">
    <property type="entry name" value="PEPTIDASE S9 PROLYL OLIGOPEPTIDASE CATALYTIC DOMAIN-CONTAINING PROTEIN"/>
    <property type="match status" value="1"/>
</dbReference>
<dbReference type="Proteomes" id="UP000650466">
    <property type="component" value="Unassembled WGS sequence"/>
</dbReference>
<dbReference type="InterPro" id="IPR029058">
    <property type="entry name" value="AB_hydrolase_fold"/>
</dbReference>
<protein>
    <submittedName>
        <fullName evidence="3">Alpha/beta hydrolase</fullName>
    </submittedName>
</protein>
<dbReference type="RefSeq" id="WP_188173796.1">
    <property type="nucleotide sequence ID" value="NZ_JACVVD010000002.1"/>
</dbReference>
<evidence type="ECO:0000313" key="4">
    <source>
        <dbReference type="Proteomes" id="UP000650466"/>
    </source>
</evidence>
<dbReference type="PANTHER" id="PTHR48081">
    <property type="entry name" value="AB HYDROLASE SUPERFAMILY PROTEIN C4A8.06C"/>
    <property type="match status" value="1"/>
</dbReference>
<dbReference type="GO" id="GO:0016787">
    <property type="term" value="F:hydrolase activity"/>
    <property type="evidence" value="ECO:0007669"/>
    <property type="project" value="UniProtKB-KW"/>
</dbReference>
<dbReference type="InterPro" id="IPR049492">
    <property type="entry name" value="BD-FAE-like_dom"/>
</dbReference>
<dbReference type="EMBL" id="JACVVD010000002">
    <property type="protein sequence ID" value="MBD0380025.1"/>
    <property type="molecule type" value="Genomic_DNA"/>
</dbReference>
<keyword evidence="1 3" id="KW-0378">Hydrolase</keyword>
<proteinExistence type="predicted"/>
<accession>A0A926KLT0</accession>
<evidence type="ECO:0000256" key="1">
    <source>
        <dbReference type="ARBA" id="ARBA00022801"/>
    </source>
</evidence>
<name>A0A926KLT0_9BACL</name>
<gene>
    <name evidence="3" type="ORF">ICC18_07870</name>
</gene>
<organism evidence="3 4">
    <name type="scientific">Paenibacillus sedimenti</name>
    <dbReference type="NCBI Taxonomy" id="2770274"/>
    <lineage>
        <taxon>Bacteria</taxon>
        <taxon>Bacillati</taxon>
        <taxon>Bacillota</taxon>
        <taxon>Bacilli</taxon>
        <taxon>Bacillales</taxon>
        <taxon>Paenibacillaceae</taxon>
        <taxon>Paenibacillus</taxon>
    </lineage>
</organism>
<sequence length="270" mass="29461">MNFNVNKNTIELWPGASTDSIGDENRGCPSLTLYPAAGEGLSSAVIVCPGGGYRRRADHEGEPIAKWLNGLGISAFVLNYRVSPHQHPTPLQDAQRAIRTVRHHSQEWNIDPNRVGILGFSAGGHLASTAGTLYEAGDMRSPDPIERQSSRPDLMVLCYPVITFGEFAHEGSKLLLLGETPDDTLVSLLSTEKQVTADTPPTFLWHTADDAAVPVENSLLFAGALSRHKVPFELHVFESGRHGLGLAEDHPEAKIWPDLCAVWIKKQNFA</sequence>
<dbReference type="SUPFAM" id="SSF53474">
    <property type="entry name" value="alpha/beta-Hydrolases"/>
    <property type="match status" value="1"/>
</dbReference>
<keyword evidence="4" id="KW-1185">Reference proteome</keyword>